<dbReference type="CDD" id="cd06267">
    <property type="entry name" value="PBP1_LacI_sugar_binding-like"/>
    <property type="match status" value="1"/>
</dbReference>
<dbReference type="SUPFAM" id="SSF53822">
    <property type="entry name" value="Periplasmic binding protein-like I"/>
    <property type="match status" value="1"/>
</dbReference>
<comment type="caution">
    <text evidence="6">The sequence shown here is derived from an EMBL/GenBank/DDBJ whole genome shotgun (WGS) entry which is preliminary data.</text>
</comment>
<dbReference type="InterPro" id="IPR010982">
    <property type="entry name" value="Lambda_DNA-bd_dom_sf"/>
</dbReference>
<keyword evidence="1" id="KW-0678">Repressor</keyword>
<dbReference type="PANTHER" id="PTHR30146:SF148">
    <property type="entry name" value="HTH-TYPE TRANSCRIPTIONAL REPRESSOR PURR-RELATED"/>
    <property type="match status" value="1"/>
</dbReference>
<dbReference type="PRINTS" id="PR00036">
    <property type="entry name" value="HTHLACI"/>
</dbReference>
<dbReference type="GO" id="GO:0000976">
    <property type="term" value="F:transcription cis-regulatory region binding"/>
    <property type="evidence" value="ECO:0007669"/>
    <property type="project" value="TreeGrafter"/>
</dbReference>
<dbReference type="Gene3D" id="3.40.50.2300">
    <property type="match status" value="2"/>
</dbReference>
<evidence type="ECO:0000313" key="7">
    <source>
        <dbReference type="Proteomes" id="UP000295008"/>
    </source>
</evidence>
<dbReference type="RefSeq" id="WP_132015203.1">
    <property type="nucleotide sequence ID" value="NZ_SLUN01000019.1"/>
</dbReference>
<evidence type="ECO:0000256" key="3">
    <source>
        <dbReference type="ARBA" id="ARBA00023125"/>
    </source>
</evidence>
<keyword evidence="3" id="KW-0238">DNA-binding</keyword>
<proteinExistence type="predicted"/>
<dbReference type="GO" id="GO:0003700">
    <property type="term" value="F:DNA-binding transcription factor activity"/>
    <property type="evidence" value="ECO:0007669"/>
    <property type="project" value="TreeGrafter"/>
</dbReference>
<evidence type="ECO:0000256" key="4">
    <source>
        <dbReference type="ARBA" id="ARBA00023163"/>
    </source>
</evidence>
<dbReference type="SUPFAM" id="SSF47413">
    <property type="entry name" value="lambda repressor-like DNA-binding domains"/>
    <property type="match status" value="1"/>
</dbReference>
<dbReference type="Gene3D" id="1.10.260.40">
    <property type="entry name" value="lambda repressor-like DNA-binding domains"/>
    <property type="match status" value="1"/>
</dbReference>
<keyword evidence="4" id="KW-0804">Transcription</keyword>
<dbReference type="PANTHER" id="PTHR30146">
    <property type="entry name" value="LACI-RELATED TRANSCRIPTIONAL REPRESSOR"/>
    <property type="match status" value="1"/>
</dbReference>
<dbReference type="Pfam" id="PF00356">
    <property type="entry name" value="LacI"/>
    <property type="match status" value="1"/>
</dbReference>
<dbReference type="InterPro" id="IPR028082">
    <property type="entry name" value="Peripla_BP_I"/>
</dbReference>
<dbReference type="OrthoDB" id="9789891at2"/>
<dbReference type="InterPro" id="IPR000843">
    <property type="entry name" value="HTH_LacI"/>
</dbReference>
<evidence type="ECO:0000256" key="1">
    <source>
        <dbReference type="ARBA" id="ARBA00022491"/>
    </source>
</evidence>
<dbReference type="Pfam" id="PF13377">
    <property type="entry name" value="Peripla_BP_3"/>
    <property type="match status" value="1"/>
</dbReference>
<sequence length="333" mass="37212">MATIKDVAAEAGVSIATVSKILNDNQYSSGKTRAKVMAAIKKLGYQPNHIARSMVRGKTKLIALVVPDIRNDFFTQVARGVEDIANKYDYRVILCNTDEDPGKQSKYLEMLRGGIVDGFIIAPADDDDALIKKVEPGRLPFVFIDRVCSGVQADAVVVDNRDGSYRAVQHLLDNGYRRIGFIAGKRDIFTGRERWRGYQQALGDYEIALVDQLIKDGRFTIEGGYLAMKALLALEQRPEAVFVSNYSMTIGALKAMTELRLKIPQEIAVVGFDDSDWAEFFVPPLTVIRQPTYTMGTLAGEILFQRLFESETSERKEIFLRPELVIRKSCGAR</sequence>
<name>A0A4R1REG1_HYDET</name>
<gene>
    <name evidence="6" type="ORF">EDC14_101962</name>
</gene>
<dbReference type="AlphaFoldDB" id="A0A4R1REG1"/>
<dbReference type="PROSITE" id="PS00356">
    <property type="entry name" value="HTH_LACI_1"/>
    <property type="match status" value="1"/>
</dbReference>
<dbReference type="InterPro" id="IPR046335">
    <property type="entry name" value="LacI/GalR-like_sensor"/>
</dbReference>
<protein>
    <submittedName>
        <fullName evidence="6">LacI family transcriptional regulator</fullName>
    </submittedName>
</protein>
<keyword evidence="7" id="KW-1185">Reference proteome</keyword>
<dbReference type="CDD" id="cd01392">
    <property type="entry name" value="HTH_LacI"/>
    <property type="match status" value="1"/>
</dbReference>
<dbReference type="SMART" id="SM00354">
    <property type="entry name" value="HTH_LACI"/>
    <property type="match status" value="1"/>
</dbReference>
<feature type="domain" description="HTH lacI-type" evidence="5">
    <location>
        <begin position="2"/>
        <end position="56"/>
    </location>
</feature>
<dbReference type="PROSITE" id="PS50932">
    <property type="entry name" value="HTH_LACI_2"/>
    <property type="match status" value="1"/>
</dbReference>
<dbReference type="EMBL" id="SLUN01000019">
    <property type="protein sequence ID" value="TCL64256.1"/>
    <property type="molecule type" value="Genomic_DNA"/>
</dbReference>
<keyword evidence="2" id="KW-0805">Transcription regulation</keyword>
<evidence type="ECO:0000256" key="2">
    <source>
        <dbReference type="ARBA" id="ARBA00023015"/>
    </source>
</evidence>
<reference evidence="6 7" key="1">
    <citation type="submission" date="2019-03" db="EMBL/GenBank/DDBJ databases">
        <title>Genomic Encyclopedia of Type Strains, Phase IV (KMG-IV): sequencing the most valuable type-strain genomes for metagenomic binning, comparative biology and taxonomic classification.</title>
        <authorList>
            <person name="Goeker M."/>
        </authorList>
    </citation>
    <scope>NUCLEOTIDE SEQUENCE [LARGE SCALE GENOMIC DNA]</scope>
    <source>
        <strain evidence="6 7">LX-B</strain>
    </source>
</reference>
<evidence type="ECO:0000259" key="5">
    <source>
        <dbReference type="PROSITE" id="PS50932"/>
    </source>
</evidence>
<accession>A0A4R1REG1</accession>
<dbReference type="Proteomes" id="UP000295008">
    <property type="component" value="Unassembled WGS sequence"/>
</dbReference>
<organism evidence="6 7">
    <name type="scientific">Hydrogenispora ethanolica</name>
    <dbReference type="NCBI Taxonomy" id="1082276"/>
    <lineage>
        <taxon>Bacteria</taxon>
        <taxon>Bacillati</taxon>
        <taxon>Bacillota</taxon>
        <taxon>Hydrogenispora</taxon>
    </lineage>
</organism>
<evidence type="ECO:0000313" key="6">
    <source>
        <dbReference type="EMBL" id="TCL64256.1"/>
    </source>
</evidence>